<comment type="caution">
    <text evidence="1">The sequence shown here is derived from an EMBL/GenBank/DDBJ whole genome shotgun (WGS) entry which is preliminary data.</text>
</comment>
<reference evidence="1 2" key="1">
    <citation type="submission" date="2016-10" db="EMBL/GenBank/DDBJ databases">
        <authorList>
            <person name="Varghese N."/>
            <person name="Submissions S."/>
        </authorList>
    </citation>
    <scope>NUCLEOTIDE SEQUENCE [LARGE SCALE GENOMIC DNA]</scope>
    <source>
        <strain evidence="1 2">DSM 21619</strain>
    </source>
</reference>
<protein>
    <submittedName>
        <fullName evidence="1">Uncharacterized protein</fullName>
    </submittedName>
</protein>
<sequence>MNDSLDVVLWTVQAVLLSETPTIGAMYIL</sequence>
<organism evidence="1 2">
    <name type="scientific">Terribacillus saccharophilus</name>
    <dbReference type="NCBI Taxonomy" id="361277"/>
    <lineage>
        <taxon>Bacteria</taxon>
        <taxon>Bacillati</taxon>
        <taxon>Bacillota</taxon>
        <taxon>Bacilli</taxon>
        <taxon>Bacillales</taxon>
        <taxon>Bacillaceae</taxon>
        <taxon>Terribacillus</taxon>
    </lineage>
</organism>
<dbReference type="AlphaFoldDB" id="A0AAX2E8D0"/>
<dbReference type="Proteomes" id="UP000199735">
    <property type="component" value="Unassembled WGS sequence"/>
</dbReference>
<evidence type="ECO:0000313" key="2">
    <source>
        <dbReference type="Proteomes" id="UP000199735"/>
    </source>
</evidence>
<evidence type="ECO:0000313" key="1">
    <source>
        <dbReference type="EMBL" id="SEM42791.1"/>
    </source>
</evidence>
<proteinExistence type="predicted"/>
<name>A0AAX2E8D0_9BACI</name>
<accession>A0AAX2E8D0</accession>
<dbReference type="EMBL" id="FOCD01000001">
    <property type="protein sequence ID" value="SEM42791.1"/>
    <property type="molecule type" value="Genomic_DNA"/>
</dbReference>
<gene>
    <name evidence="1" type="ORF">SAMN04489762_0028</name>
</gene>